<keyword evidence="3" id="KW-1185">Reference proteome</keyword>
<dbReference type="EMBL" id="HG722075">
    <property type="protein sequence ID" value="CDJ61397.1"/>
    <property type="molecule type" value="Genomic_DNA"/>
</dbReference>
<evidence type="ECO:0000313" key="2">
    <source>
        <dbReference type="EMBL" id="CDJ61397.1"/>
    </source>
</evidence>
<proteinExistence type="predicted"/>
<evidence type="ECO:0000256" key="1">
    <source>
        <dbReference type="SAM" id="MobiDB-lite"/>
    </source>
</evidence>
<dbReference type="Proteomes" id="UP000030763">
    <property type="component" value="Unassembled WGS sequence"/>
</dbReference>
<dbReference type="VEuPathDB" id="ToxoDB:EMWEY_00040720"/>
<evidence type="ECO:0000313" key="3">
    <source>
        <dbReference type="Proteomes" id="UP000030763"/>
    </source>
</evidence>
<sequence length="466" mass="52418">MPERSNRRRRRRRLSPSGFLLQTPVVPHFVERRPTPPAPRNRDRLLWLSEETSGSDSVVEIDPPTEEAAKAAVAPAAAVPPPPETEKASVPRIGQEEGGRTTLNDYTESFAAPCPLLLRDGCCTIRSCQFNHVGFRDPIPPPPPPDEEEERANRWHPKIDVLSPRRGNASPFNANDILLRIRFLLEDKKLTLFNVPPLQFFEDVYCSGRLVRILGYATFNCFEAAVEKLRETMLLEEAAAAAANAARGTAPVPALATANFDCLPCRYAQKITTLAGVVPRLVLQGRDTDPKFCTYFVYLQLRRWLVRLRDRALLDTHNCPFKRRSHIEAIPALHTALHELERGVFLQGADYGKIRQRRLVFNIAAESNTIPLPPLPETRHSLPQQQLTANTTTRRLAPLSAVLRHHAGLLRDASRTMNSPRASEDSDSFCCGSVIDEEEYLGAAKVTIHREESNRRTKYILEDLQL</sequence>
<dbReference type="OrthoDB" id="348794at2759"/>
<accession>U6MB03</accession>
<name>U6MB03_EIMMA</name>
<dbReference type="OMA" id="CHIETIP"/>
<feature type="compositionally biased region" description="Basic and acidic residues" evidence="1">
    <location>
        <begin position="29"/>
        <end position="45"/>
    </location>
</feature>
<dbReference type="AlphaFoldDB" id="U6MB03"/>
<feature type="region of interest" description="Disordered" evidence="1">
    <location>
        <begin position="1"/>
        <end position="60"/>
    </location>
</feature>
<reference evidence="2" key="2">
    <citation type="submission" date="2013-10" db="EMBL/GenBank/DDBJ databases">
        <authorList>
            <person name="Aslett M."/>
        </authorList>
    </citation>
    <scope>NUCLEOTIDE SEQUENCE [LARGE SCALE GENOMIC DNA]</scope>
    <source>
        <strain evidence="2">Weybridge</strain>
    </source>
</reference>
<organism evidence="2 3">
    <name type="scientific">Eimeria maxima</name>
    <name type="common">Coccidian parasite</name>
    <dbReference type="NCBI Taxonomy" id="5804"/>
    <lineage>
        <taxon>Eukaryota</taxon>
        <taxon>Sar</taxon>
        <taxon>Alveolata</taxon>
        <taxon>Apicomplexa</taxon>
        <taxon>Conoidasida</taxon>
        <taxon>Coccidia</taxon>
        <taxon>Eucoccidiorida</taxon>
        <taxon>Eimeriorina</taxon>
        <taxon>Eimeriidae</taxon>
        <taxon>Eimeria</taxon>
    </lineage>
</organism>
<protein>
    <submittedName>
        <fullName evidence="2">Uncharacterized protein</fullName>
    </submittedName>
</protein>
<dbReference type="GeneID" id="25338058"/>
<feature type="compositionally biased region" description="Basic residues" evidence="1">
    <location>
        <begin position="1"/>
        <end position="14"/>
    </location>
</feature>
<feature type="region of interest" description="Disordered" evidence="1">
    <location>
        <begin position="73"/>
        <end position="104"/>
    </location>
</feature>
<dbReference type="RefSeq" id="XP_013338047.1">
    <property type="nucleotide sequence ID" value="XM_013482593.1"/>
</dbReference>
<feature type="compositionally biased region" description="Basic and acidic residues" evidence="1">
    <location>
        <begin position="84"/>
        <end position="99"/>
    </location>
</feature>
<reference evidence="2" key="1">
    <citation type="submission" date="2013-10" db="EMBL/GenBank/DDBJ databases">
        <title>Genomic analysis of the causative agents of coccidiosis in chickens.</title>
        <authorList>
            <person name="Reid A.J."/>
            <person name="Blake D."/>
            <person name="Billington K."/>
            <person name="Browne H."/>
            <person name="Dunn M."/>
            <person name="Hung S."/>
            <person name="Kawahara F."/>
            <person name="Miranda-Saavedra D."/>
            <person name="Mourier T."/>
            <person name="Nagra H."/>
            <person name="Otto T.D."/>
            <person name="Rawlings N."/>
            <person name="Sanchez A."/>
            <person name="Sanders M."/>
            <person name="Subramaniam C."/>
            <person name="Tay Y."/>
            <person name="Dear P."/>
            <person name="Doerig C."/>
            <person name="Gruber A."/>
            <person name="Parkinson J."/>
            <person name="Shirley M."/>
            <person name="Wan K.L."/>
            <person name="Berriman M."/>
            <person name="Tomley F."/>
            <person name="Pain A."/>
        </authorList>
    </citation>
    <scope>NUCLEOTIDE SEQUENCE [LARGE SCALE GENOMIC DNA]</scope>
    <source>
        <strain evidence="2">Weybridge</strain>
    </source>
</reference>
<gene>
    <name evidence="2" type="ORF">EMWEY_00040720</name>
</gene>